<dbReference type="EMBL" id="LRQT01000025">
    <property type="protein sequence ID" value="KXA64434.1"/>
    <property type="molecule type" value="Genomic_DNA"/>
</dbReference>
<dbReference type="AlphaFoldDB" id="A0A133S4S0"/>
<comment type="caution">
    <text evidence="1">The sequence shown here is derived from an EMBL/GenBank/DDBJ whole genome shotgun (WGS) entry which is preliminary data.</text>
</comment>
<accession>A0A133S4S0</accession>
<dbReference type="Proteomes" id="UP000070226">
    <property type="component" value="Unassembled WGS sequence"/>
</dbReference>
<name>A0A133S4S0_9FIRM</name>
<evidence type="ECO:0000313" key="1">
    <source>
        <dbReference type="EMBL" id="KXA64434.1"/>
    </source>
</evidence>
<evidence type="ECO:0000313" key="2">
    <source>
        <dbReference type="Proteomes" id="UP000070226"/>
    </source>
</evidence>
<gene>
    <name evidence="1" type="ORF">HMPREF3233_01020</name>
</gene>
<reference evidence="1 2" key="1">
    <citation type="submission" date="2016-01" db="EMBL/GenBank/DDBJ databases">
        <authorList>
            <person name="Oliw E.H."/>
        </authorList>
    </citation>
    <scope>NUCLEOTIDE SEQUENCE [LARGE SCALE GENOMIC DNA]</scope>
    <source>
        <strain evidence="1 2">CMW7756B</strain>
    </source>
</reference>
<sequence>MLLLQFIILSSYKKAVNQKADSFHIFTYYSHYMTKLINKN</sequence>
<protein>
    <submittedName>
        <fullName evidence="1">Uncharacterized protein</fullName>
    </submittedName>
</protein>
<organism evidence="1">
    <name type="scientific">Veillonella atypica</name>
    <dbReference type="NCBI Taxonomy" id="39777"/>
    <lineage>
        <taxon>Bacteria</taxon>
        <taxon>Bacillati</taxon>
        <taxon>Bacillota</taxon>
        <taxon>Negativicutes</taxon>
        <taxon>Veillonellales</taxon>
        <taxon>Veillonellaceae</taxon>
        <taxon>Veillonella</taxon>
    </lineage>
</organism>
<proteinExistence type="predicted"/>